<dbReference type="SMART" id="SM00331">
    <property type="entry name" value="PP2C_SIG"/>
    <property type="match status" value="1"/>
</dbReference>
<dbReference type="InterPro" id="IPR036890">
    <property type="entry name" value="HATPase_C_sf"/>
</dbReference>
<feature type="domain" description="PPM-type phosphatase" evidence="1">
    <location>
        <begin position="147"/>
        <end position="340"/>
    </location>
</feature>
<dbReference type="AlphaFoldDB" id="A0A239KTX4"/>
<proteinExistence type="predicted"/>
<dbReference type="PANTHER" id="PTHR35801">
    <property type="entry name" value="PHOSPHOSERINE PHOSPHATASE RSBX"/>
    <property type="match status" value="1"/>
</dbReference>
<dbReference type="InterPro" id="IPR036457">
    <property type="entry name" value="PPM-type-like_dom_sf"/>
</dbReference>
<evidence type="ECO:0000259" key="1">
    <source>
        <dbReference type="SMART" id="SM00331"/>
    </source>
</evidence>
<dbReference type="Gene3D" id="3.30.565.10">
    <property type="entry name" value="Histidine kinase-like ATPase, C-terminal domain"/>
    <property type="match status" value="1"/>
</dbReference>
<organism evidence="2 3">
    <name type="scientific">Granulicella rosea</name>
    <dbReference type="NCBI Taxonomy" id="474952"/>
    <lineage>
        <taxon>Bacteria</taxon>
        <taxon>Pseudomonadati</taxon>
        <taxon>Acidobacteriota</taxon>
        <taxon>Terriglobia</taxon>
        <taxon>Terriglobales</taxon>
        <taxon>Acidobacteriaceae</taxon>
        <taxon>Granulicella</taxon>
    </lineage>
</organism>
<sequence length="346" mass="36463">MEPLRQSESHPIEHPTQVAAARRAVHRLGERLGFDEETVARAEIVVAELANNILQHATHGQILLSASPSRDGARSDAIQIVAIDKGPGIASIERAQLDGYSTGSTPGLGLGASQRQAQSFGIFSELGKGVVAAASVSPAASLSRGDDTVVLCTALLGESVNGDSWATRTVSGRDLYLLVDGLGHGILANEASSLATQLFLQGLETRPGIGLAELLQQMHGPMHATRGAAIAIVAVDRATRVATCCGIGNISCVLVALDNTTRSMVSHNGTLGHQMRRLQEFQYPFDPGTLLIMHSDGLSTHWKMSQYPRLVHGAPATIAGVLYRDAIRGRDDATILVSRLTGVAHG</sequence>
<evidence type="ECO:0000313" key="3">
    <source>
        <dbReference type="Proteomes" id="UP000198356"/>
    </source>
</evidence>
<dbReference type="GO" id="GO:0016301">
    <property type="term" value="F:kinase activity"/>
    <property type="evidence" value="ECO:0007669"/>
    <property type="project" value="UniProtKB-KW"/>
</dbReference>
<dbReference type="Gene3D" id="3.60.40.10">
    <property type="entry name" value="PPM-type phosphatase domain"/>
    <property type="match status" value="1"/>
</dbReference>
<name>A0A239KTX4_9BACT</name>
<keyword evidence="2" id="KW-0418">Kinase</keyword>
<accession>A0A239KTX4</accession>
<gene>
    <name evidence="2" type="ORF">SAMN05421770_105170</name>
</gene>
<dbReference type="SUPFAM" id="SSF55874">
    <property type="entry name" value="ATPase domain of HSP90 chaperone/DNA topoisomerase II/histidine kinase"/>
    <property type="match status" value="1"/>
</dbReference>
<dbReference type="InterPro" id="IPR001932">
    <property type="entry name" value="PPM-type_phosphatase-like_dom"/>
</dbReference>
<dbReference type="PANTHER" id="PTHR35801:SF1">
    <property type="entry name" value="PHOSPHOSERINE PHOSPHATASE RSBX"/>
    <property type="match status" value="1"/>
</dbReference>
<dbReference type="EMBL" id="FZOU01000005">
    <property type="protein sequence ID" value="SNT20959.1"/>
    <property type="molecule type" value="Genomic_DNA"/>
</dbReference>
<keyword evidence="2" id="KW-0808">Transferase</keyword>
<dbReference type="Proteomes" id="UP000198356">
    <property type="component" value="Unassembled WGS sequence"/>
</dbReference>
<dbReference type="InterPro" id="IPR003594">
    <property type="entry name" value="HATPase_dom"/>
</dbReference>
<dbReference type="SUPFAM" id="SSF81606">
    <property type="entry name" value="PP2C-like"/>
    <property type="match status" value="1"/>
</dbReference>
<evidence type="ECO:0000313" key="2">
    <source>
        <dbReference type="EMBL" id="SNT20959.1"/>
    </source>
</evidence>
<dbReference type="Pfam" id="PF07228">
    <property type="entry name" value="SpoIIE"/>
    <property type="match status" value="1"/>
</dbReference>
<dbReference type="InterPro" id="IPR039248">
    <property type="entry name" value="Ptase_RsbX"/>
</dbReference>
<keyword evidence="3" id="KW-1185">Reference proteome</keyword>
<reference evidence="2 3" key="1">
    <citation type="submission" date="2017-06" db="EMBL/GenBank/DDBJ databases">
        <authorList>
            <person name="Kim H.J."/>
            <person name="Triplett B.A."/>
        </authorList>
    </citation>
    <scope>NUCLEOTIDE SEQUENCE [LARGE SCALE GENOMIC DNA]</scope>
    <source>
        <strain evidence="2 3">DSM 18704</strain>
    </source>
</reference>
<protein>
    <submittedName>
        <fullName evidence="2">Anti-sigma regulatory factor (Ser/Thr protein kinase)</fullName>
    </submittedName>
</protein>
<dbReference type="Pfam" id="PF13581">
    <property type="entry name" value="HATPase_c_2"/>
    <property type="match status" value="1"/>
</dbReference>
<dbReference type="RefSeq" id="WP_089409244.1">
    <property type="nucleotide sequence ID" value="NZ_FZOU01000005.1"/>
</dbReference>
<dbReference type="OrthoDB" id="9797578at2"/>